<proteinExistence type="predicted"/>
<dbReference type="RefSeq" id="WP_136422669.1">
    <property type="nucleotide sequence ID" value="NZ_OZ241748.1"/>
</dbReference>
<dbReference type="PANTHER" id="PTHR40606">
    <property type="match status" value="1"/>
</dbReference>
<evidence type="ECO:0000259" key="1">
    <source>
        <dbReference type="Pfam" id="PF07411"/>
    </source>
</evidence>
<dbReference type="AlphaFoldDB" id="A0A4S4FWI1"/>
<organism evidence="2 3">
    <name type="scientific">Orlajensenia flava</name>
    <dbReference type="NCBI Taxonomy" id="2565934"/>
    <lineage>
        <taxon>Bacteria</taxon>
        <taxon>Bacillati</taxon>
        <taxon>Actinomycetota</taxon>
        <taxon>Actinomycetes</taxon>
        <taxon>Micrococcales</taxon>
        <taxon>Microbacteriaceae</taxon>
        <taxon>Orlajensenia</taxon>
    </lineage>
</organism>
<dbReference type="InterPro" id="IPR010879">
    <property type="entry name" value="DUF1508"/>
</dbReference>
<feature type="domain" description="DUF1508" evidence="1">
    <location>
        <begin position="10"/>
        <end position="57"/>
    </location>
</feature>
<reference evidence="2 3" key="1">
    <citation type="submission" date="2019-04" db="EMBL/GenBank/DDBJ databases">
        <authorList>
            <person name="Jiang L."/>
        </authorList>
    </citation>
    <scope>NUCLEOTIDE SEQUENCE [LARGE SCALE GENOMIC DNA]</scope>
    <source>
        <strain evidence="2 3">YIM 131861</strain>
    </source>
</reference>
<comment type="caution">
    <text evidence="2">The sequence shown here is derived from an EMBL/GenBank/DDBJ whole genome shotgun (WGS) entry which is preliminary data.</text>
</comment>
<protein>
    <submittedName>
        <fullName evidence="2">DUF1508 domain-containing protein</fullName>
    </submittedName>
</protein>
<dbReference type="SUPFAM" id="SSF160113">
    <property type="entry name" value="YegP-like"/>
    <property type="match status" value="1"/>
</dbReference>
<evidence type="ECO:0000313" key="3">
    <source>
        <dbReference type="Proteomes" id="UP000307380"/>
    </source>
</evidence>
<dbReference type="OrthoDB" id="9802792at2"/>
<sequence length="59" mass="6094">MAAKFEIYKDASGGFRWRLKAANGEPIASSESYTTKSAAQGGVASVQKNAAGADVVDLT</sequence>
<dbReference type="InterPro" id="IPR051141">
    <property type="entry name" value="UPF0339_domain"/>
</dbReference>
<name>A0A4S4FWI1_9MICO</name>
<evidence type="ECO:0000313" key="2">
    <source>
        <dbReference type="EMBL" id="THG35339.1"/>
    </source>
</evidence>
<accession>A0A4S4FWI1</accession>
<dbReference type="InterPro" id="IPR036913">
    <property type="entry name" value="YegP-like_sf"/>
</dbReference>
<dbReference type="Pfam" id="PF07411">
    <property type="entry name" value="DUF1508"/>
    <property type="match status" value="1"/>
</dbReference>
<gene>
    <name evidence="2" type="ORF">E6C70_04585</name>
</gene>
<dbReference type="Proteomes" id="UP000307380">
    <property type="component" value="Unassembled WGS sequence"/>
</dbReference>
<dbReference type="Gene3D" id="3.30.160.160">
    <property type="entry name" value="YegP-like"/>
    <property type="match status" value="1"/>
</dbReference>
<keyword evidence="3" id="KW-1185">Reference proteome</keyword>
<dbReference type="PANTHER" id="PTHR40606:SF1">
    <property type="entry name" value="UPF0339 PROTEIN YEGP"/>
    <property type="match status" value="1"/>
</dbReference>
<dbReference type="EMBL" id="SSSN01000003">
    <property type="protein sequence ID" value="THG35339.1"/>
    <property type="molecule type" value="Genomic_DNA"/>
</dbReference>